<gene>
    <name evidence="1" type="ORF">Micbo1qcDRAFT_161542</name>
</gene>
<accession>A0A136J8P9</accession>
<dbReference type="EMBL" id="KQ964248">
    <property type="protein sequence ID" value="KXJ93529.1"/>
    <property type="molecule type" value="Genomic_DNA"/>
</dbReference>
<dbReference type="STRING" id="196109.A0A136J8P9"/>
<dbReference type="InParanoid" id="A0A136J8P9"/>
<dbReference type="OrthoDB" id="4360026at2759"/>
<feature type="non-terminal residue" evidence="1">
    <location>
        <position position="363"/>
    </location>
</feature>
<evidence type="ECO:0000313" key="2">
    <source>
        <dbReference type="Proteomes" id="UP000070501"/>
    </source>
</evidence>
<dbReference type="AlphaFoldDB" id="A0A136J8P9"/>
<sequence length="363" mass="40846">MSGEVQPLDQISRPSQWPYCIWYPDIAPEDTYRKLATVVPAMRYQVGRACAVAGYADLYHELDDLLPDPSIAEEARESPHEGSRVIFDTIMASPARYAVMDDYNLTVTLDSPAPGAVLNADTAVLSTLSAGYSFAKDIHRAAPQYYFNITEDLGLGLERRDPKRAALAPHEAALLTQPLPRDLPTMRKDLLILVAAYEGNVDRYARLRRPGRSVPYELHCLVHGVYRSTAMAMWLSRRPDIIQTVERGWDWTEGPLRRGINARHVMNGYTRHLLPTADPYVPDEELPYWIWYPTMPHPGILHDLAVARPAMRPQCVRACIAGGFKGVYTQIMDWYGPDDKAEDEENGRVPLPAVLAIHAEAKR</sequence>
<evidence type="ECO:0000313" key="1">
    <source>
        <dbReference type="EMBL" id="KXJ93529.1"/>
    </source>
</evidence>
<proteinExistence type="predicted"/>
<name>A0A136J8P9_9PEZI</name>
<organism evidence="1 2">
    <name type="scientific">Microdochium bolleyi</name>
    <dbReference type="NCBI Taxonomy" id="196109"/>
    <lineage>
        <taxon>Eukaryota</taxon>
        <taxon>Fungi</taxon>
        <taxon>Dikarya</taxon>
        <taxon>Ascomycota</taxon>
        <taxon>Pezizomycotina</taxon>
        <taxon>Sordariomycetes</taxon>
        <taxon>Xylariomycetidae</taxon>
        <taxon>Xylariales</taxon>
        <taxon>Microdochiaceae</taxon>
        <taxon>Microdochium</taxon>
    </lineage>
</organism>
<protein>
    <submittedName>
        <fullName evidence="1">Uncharacterized protein</fullName>
    </submittedName>
</protein>
<keyword evidence="2" id="KW-1185">Reference proteome</keyword>
<dbReference type="Proteomes" id="UP000070501">
    <property type="component" value="Unassembled WGS sequence"/>
</dbReference>
<reference evidence="2" key="1">
    <citation type="submission" date="2016-02" db="EMBL/GenBank/DDBJ databases">
        <title>Draft genome sequence of Microdochium bolleyi, a fungal endophyte of beachgrass.</title>
        <authorList>
            <consortium name="DOE Joint Genome Institute"/>
            <person name="David A.S."/>
            <person name="May G."/>
            <person name="Haridas S."/>
            <person name="Lim J."/>
            <person name="Wang M."/>
            <person name="Labutti K."/>
            <person name="Lipzen A."/>
            <person name="Barry K."/>
            <person name="Grigoriev I.V."/>
        </authorList>
    </citation>
    <scope>NUCLEOTIDE SEQUENCE [LARGE SCALE GENOMIC DNA]</scope>
    <source>
        <strain evidence="2">J235TASD1</strain>
    </source>
</reference>